<keyword evidence="3" id="KW-1185">Reference proteome</keyword>
<evidence type="ECO:0000313" key="2">
    <source>
        <dbReference type="EMBL" id="GMM50014.1"/>
    </source>
</evidence>
<feature type="compositionally biased region" description="Basic and acidic residues" evidence="1">
    <location>
        <begin position="30"/>
        <end position="40"/>
    </location>
</feature>
<dbReference type="Proteomes" id="UP001362899">
    <property type="component" value="Unassembled WGS sequence"/>
</dbReference>
<name>A0AAV5RHM7_STABA</name>
<sequence length="238" mass="26776">MRPRQTKQSRNNRFVNRDSSDLLSSTTTDNKTDFKPRRSENQNINSNLGITLNGNVKITDRSRRVPLLQPTYEETHGEVSFVRTSYGDPLIPISKKLDLAALKREVLAKLVVSAPSILGAAEHDIVPAQLCDVHTPMRRQADSISNNQVKKQRTMTHAYNGEEDVSLDTVQSVLRMVDESLMYTPERDTIMTPTILRAKSGPSPHQIAPAYAYDSSNFKSITSFIPQDKPALFRPLRL</sequence>
<protein>
    <submittedName>
        <fullName evidence="2">Uncharacterized protein</fullName>
    </submittedName>
</protein>
<dbReference type="AlphaFoldDB" id="A0AAV5RHM7"/>
<evidence type="ECO:0000313" key="3">
    <source>
        <dbReference type="Proteomes" id="UP001362899"/>
    </source>
</evidence>
<reference evidence="2 3" key="1">
    <citation type="journal article" date="2023" name="Elife">
        <title>Identification of key yeast species and microbe-microbe interactions impacting larval growth of Drosophila in the wild.</title>
        <authorList>
            <person name="Mure A."/>
            <person name="Sugiura Y."/>
            <person name="Maeda R."/>
            <person name="Honda K."/>
            <person name="Sakurai N."/>
            <person name="Takahashi Y."/>
            <person name="Watada M."/>
            <person name="Katoh T."/>
            <person name="Gotoh A."/>
            <person name="Gotoh Y."/>
            <person name="Taniguchi I."/>
            <person name="Nakamura K."/>
            <person name="Hayashi T."/>
            <person name="Katayama T."/>
            <person name="Uemura T."/>
            <person name="Hattori Y."/>
        </authorList>
    </citation>
    <scope>NUCLEOTIDE SEQUENCE [LARGE SCALE GENOMIC DNA]</scope>
    <source>
        <strain evidence="2 3">SB-73</strain>
    </source>
</reference>
<feature type="region of interest" description="Disordered" evidence="1">
    <location>
        <begin position="1"/>
        <end position="47"/>
    </location>
</feature>
<accession>A0AAV5RHM7</accession>
<organism evidence="2 3">
    <name type="scientific">Starmerella bacillaris</name>
    <name type="common">Yeast</name>
    <name type="synonym">Candida zemplinina</name>
    <dbReference type="NCBI Taxonomy" id="1247836"/>
    <lineage>
        <taxon>Eukaryota</taxon>
        <taxon>Fungi</taxon>
        <taxon>Dikarya</taxon>
        <taxon>Ascomycota</taxon>
        <taxon>Saccharomycotina</taxon>
        <taxon>Dipodascomycetes</taxon>
        <taxon>Dipodascales</taxon>
        <taxon>Trichomonascaceae</taxon>
        <taxon>Starmerella</taxon>
    </lineage>
</organism>
<proteinExistence type="predicted"/>
<gene>
    <name evidence="2" type="ORF">DASB73_009720</name>
</gene>
<dbReference type="EMBL" id="BTGC01000003">
    <property type="protein sequence ID" value="GMM50014.1"/>
    <property type="molecule type" value="Genomic_DNA"/>
</dbReference>
<evidence type="ECO:0000256" key="1">
    <source>
        <dbReference type="SAM" id="MobiDB-lite"/>
    </source>
</evidence>
<comment type="caution">
    <text evidence="2">The sequence shown here is derived from an EMBL/GenBank/DDBJ whole genome shotgun (WGS) entry which is preliminary data.</text>
</comment>